<protein>
    <submittedName>
        <fullName evidence="1">Uncharacterized protein</fullName>
    </submittedName>
</protein>
<proteinExistence type="predicted"/>
<evidence type="ECO:0000313" key="1">
    <source>
        <dbReference type="EMBL" id="JAH16062.1"/>
    </source>
</evidence>
<accession>A0A0E9QHS7</accession>
<sequence>MVYLYESLKRKQYEIISKCIVKNTFETSDLLKSPRARRTNNKNVCFKKQYGLKQRPRVWVTAIVFPQYINLGTVEKLKMK</sequence>
<reference evidence="1" key="1">
    <citation type="submission" date="2014-11" db="EMBL/GenBank/DDBJ databases">
        <authorList>
            <person name="Amaro Gonzalez C."/>
        </authorList>
    </citation>
    <scope>NUCLEOTIDE SEQUENCE</scope>
</reference>
<name>A0A0E9QHS7_ANGAN</name>
<organism evidence="1">
    <name type="scientific">Anguilla anguilla</name>
    <name type="common">European freshwater eel</name>
    <name type="synonym">Muraena anguilla</name>
    <dbReference type="NCBI Taxonomy" id="7936"/>
    <lineage>
        <taxon>Eukaryota</taxon>
        <taxon>Metazoa</taxon>
        <taxon>Chordata</taxon>
        <taxon>Craniata</taxon>
        <taxon>Vertebrata</taxon>
        <taxon>Euteleostomi</taxon>
        <taxon>Actinopterygii</taxon>
        <taxon>Neopterygii</taxon>
        <taxon>Teleostei</taxon>
        <taxon>Anguilliformes</taxon>
        <taxon>Anguillidae</taxon>
        <taxon>Anguilla</taxon>
    </lineage>
</organism>
<reference evidence="1" key="2">
    <citation type="journal article" date="2015" name="Fish Shellfish Immunol.">
        <title>Early steps in the European eel (Anguilla anguilla)-Vibrio vulnificus interaction in the gills: Role of the RtxA13 toxin.</title>
        <authorList>
            <person name="Callol A."/>
            <person name="Pajuelo D."/>
            <person name="Ebbesson L."/>
            <person name="Teles M."/>
            <person name="MacKenzie S."/>
            <person name="Amaro C."/>
        </authorList>
    </citation>
    <scope>NUCLEOTIDE SEQUENCE</scope>
</reference>
<dbReference type="AlphaFoldDB" id="A0A0E9QHS7"/>
<dbReference type="EMBL" id="GBXM01092515">
    <property type="protein sequence ID" value="JAH16062.1"/>
    <property type="molecule type" value="Transcribed_RNA"/>
</dbReference>